<keyword evidence="2" id="KW-0732">Signal</keyword>
<name>A0A518CWS0_9BACT</name>
<evidence type="ECO:0000256" key="1">
    <source>
        <dbReference type="SAM" id="MobiDB-lite"/>
    </source>
</evidence>
<sequence precursor="true">MHPIATTFVSAALLLGLTAGPTVFAVDADQDPAPPTAVPAQDEAPTGALAQLLATLSEEGVDLDLDGGLVSIEAAVGVRSQLVEYLLVGPGGATHESLLYTRVTPSLLNAGLLALGANPGRNARWVEVEPEPPLGEAEGGSEAEAGDDGEAADAPLADRPRFRIVPPHGDGFYLYTAWREEDEVFFFRVEDLVANLETGRAMQRAPFVFLGSRMATIAGMVRPLERDEEERPADDEMLFIADYERNLINLVYFREGNTLLTASHGEGTREDVWAANIWNLPDTDQPLRLIFSREKLERVPEGLVDGLPLVVRPDEPARW</sequence>
<dbReference type="InterPro" id="IPR047750">
    <property type="entry name" value="YdjY-like"/>
</dbReference>
<keyword evidence="4" id="KW-1185">Reference proteome</keyword>
<protein>
    <submittedName>
        <fullName evidence="3">Uncharacterized protein</fullName>
    </submittedName>
</protein>
<proteinExistence type="predicted"/>
<evidence type="ECO:0000256" key="2">
    <source>
        <dbReference type="SAM" id="SignalP"/>
    </source>
</evidence>
<organism evidence="3 4">
    <name type="scientific">Rohdeia mirabilis</name>
    <dbReference type="NCBI Taxonomy" id="2528008"/>
    <lineage>
        <taxon>Bacteria</taxon>
        <taxon>Pseudomonadati</taxon>
        <taxon>Planctomycetota</taxon>
        <taxon>Planctomycetia</taxon>
        <taxon>Planctomycetia incertae sedis</taxon>
        <taxon>Rohdeia</taxon>
    </lineage>
</organism>
<feature type="signal peptide" evidence="2">
    <location>
        <begin position="1"/>
        <end position="25"/>
    </location>
</feature>
<feature type="compositionally biased region" description="Acidic residues" evidence="1">
    <location>
        <begin position="139"/>
        <end position="151"/>
    </location>
</feature>
<dbReference type="AlphaFoldDB" id="A0A518CWS0"/>
<reference evidence="3 4" key="1">
    <citation type="submission" date="2019-02" db="EMBL/GenBank/DDBJ databases">
        <title>Deep-cultivation of Planctomycetes and their phenomic and genomic characterization uncovers novel biology.</title>
        <authorList>
            <person name="Wiegand S."/>
            <person name="Jogler M."/>
            <person name="Boedeker C."/>
            <person name="Pinto D."/>
            <person name="Vollmers J."/>
            <person name="Rivas-Marin E."/>
            <person name="Kohn T."/>
            <person name="Peeters S.H."/>
            <person name="Heuer A."/>
            <person name="Rast P."/>
            <person name="Oberbeckmann S."/>
            <person name="Bunk B."/>
            <person name="Jeske O."/>
            <person name="Meyerdierks A."/>
            <person name="Storesund J.E."/>
            <person name="Kallscheuer N."/>
            <person name="Luecker S."/>
            <person name="Lage O.M."/>
            <person name="Pohl T."/>
            <person name="Merkel B.J."/>
            <person name="Hornburger P."/>
            <person name="Mueller R.-W."/>
            <person name="Bruemmer F."/>
            <person name="Labrenz M."/>
            <person name="Spormann A.M."/>
            <person name="Op den Camp H."/>
            <person name="Overmann J."/>
            <person name="Amann R."/>
            <person name="Jetten M.S.M."/>
            <person name="Mascher T."/>
            <person name="Medema M.H."/>
            <person name="Devos D.P."/>
            <person name="Kaster A.-K."/>
            <person name="Ovreas L."/>
            <person name="Rohde M."/>
            <person name="Galperin M.Y."/>
            <person name="Jogler C."/>
        </authorList>
    </citation>
    <scope>NUCLEOTIDE SEQUENCE [LARGE SCALE GENOMIC DNA]</scope>
    <source>
        <strain evidence="3 4">Pla163</strain>
    </source>
</reference>
<dbReference type="NCBIfam" id="NF040466">
    <property type="entry name" value="ydjY_domain"/>
    <property type="match status" value="1"/>
</dbReference>
<accession>A0A518CWS0</accession>
<evidence type="ECO:0000313" key="4">
    <source>
        <dbReference type="Proteomes" id="UP000319342"/>
    </source>
</evidence>
<dbReference type="OrthoDB" id="247135at2"/>
<feature type="chain" id="PRO_5022111347" evidence="2">
    <location>
        <begin position="26"/>
        <end position="319"/>
    </location>
</feature>
<evidence type="ECO:0000313" key="3">
    <source>
        <dbReference type="EMBL" id="QDU83677.1"/>
    </source>
</evidence>
<dbReference type="RefSeq" id="WP_145183811.1">
    <property type="nucleotide sequence ID" value="NZ_CP036290.1"/>
</dbReference>
<feature type="region of interest" description="Disordered" evidence="1">
    <location>
        <begin position="131"/>
        <end position="160"/>
    </location>
</feature>
<dbReference type="EMBL" id="CP036290">
    <property type="protein sequence ID" value="QDU83677.1"/>
    <property type="molecule type" value="Genomic_DNA"/>
</dbReference>
<dbReference type="Proteomes" id="UP000319342">
    <property type="component" value="Chromosome"/>
</dbReference>
<gene>
    <name evidence="3" type="ORF">Pla163_07780</name>
</gene>